<dbReference type="PANTHER" id="PTHR31793">
    <property type="entry name" value="4-HYDROXYBENZOYL-COA THIOESTERASE FAMILY MEMBER"/>
    <property type="match status" value="1"/>
</dbReference>
<gene>
    <name evidence="1" type="ORF">H9Y05_15220</name>
</gene>
<comment type="caution">
    <text evidence="1">The sequence shown here is derived from an EMBL/GenBank/DDBJ whole genome shotgun (WGS) entry which is preliminary data.</text>
</comment>
<dbReference type="SUPFAM" id="SSF54637">
    <property type="entry name" value="Thioesterase/thiol ester dehydrase-isomerase"/>
    <property type="match status" value="1"/>
</dbReference>
<accession>A0A8J6U2V8</accession>
<dbReference type="InterPro" id="IPR029069">
    <property type="entry name" value="HotDog_dom_sf"/>
</dbReference>
<dbReference type="AlphaFoldDB" id="A0A8J6U2V8"/>
<organism evidence="1 2">
    <name type="scientific">Taishania pollutisoli</name>
    <dbReference type="NCBI Taxonomy" id="2766479"/>
    <lineage>
        <taxon>Bacteria</taxon>
        <taxon>Pseudomonadati</taxon>
        <taxon>Bacteroidota</taxon>
        <taxon>Flavobacteriia</taxon>
        <taxon>Flavobacteriales</taxon>
        <taxon>Crocinitomicaceae</taxon>
        <taxon>Taishania</taxon>
    </lineage>
</organism>
<dbReference type="Proteomes" id="UP000652681">
    <property type="component" value="Unassembled WGS sequence"/>
</dbReference>
<evidence type="ECO:0000313" key="2">
    <source>
        <dbReference type="Proteomes" id="UP000652681"/>
    </source>
</evidence>
<reference evidence="1" key="1">
    <citation type="submission" date="2020-09" db="EMBL/GenBank/DDBJ databases">
        <title>Taishania pollutisoli gen. nov., sp. nov., Isolated from Tetrabromobisphenol A-Contaminated Soil.</title>
        <authorList>
            <person name="Chen Q."/>
        </authorList>
    </citation>
    <scope>NUCLEOTIDE SEQUENCE</scope>
    <source>
        <strain evidence="1">CZZ-1</strain>
    </source>
</reference>
<dbReference type="Pfam" id="PF13279">
    <property type="entry name" value="4HBT_2"/>
    <property type="match status" value="1"/>
</dbReference>
<proteinExistence type="predicted"/>
<keyword evidence="2" id="KW-1185">Reference proteome</keyword>
<name>A0A8J6U2V8_9FLAO</name>
<evidence type="ECO:0000313" key="1">
    <source>
        <dbReference type="EMBL" id="MBC9813825.1"/>
    </source>
</evidence>
<dbReference type="PANTHER" id="PTHR31793:SF24">
    <property type="entry name" value="LONG-CHAIN ACYL-COA THIOESTERASE FADM"/>
    <property type="match status" value="1"/>
</dbReference>
<dbReference type="CDD" id="cd00586">
    <property type="entry name" value="4HBT"/>
    <property type="match status" value="1"/>
</dbReference>
<sequence>MGHVNNSVYLTYFEYARVHYFNELLGLGWDWKKFGVLVAKNEVSYLKPVLLNDVPHVEVLLESIGTKSFTLAYEITVNGELTTTGKSVMVCFDVTKQSSVEISQEWKDALEKLRKVSVN</sequence>
<dbReference type="Gene3D" id="3.10.129.10">
    <property type="entry name" value="Hotdog Thioesterase"/>
    <property type="match status" value="1"/>
</dbReference>
<dbReference type="EMBL" id="JACVEL010000016">
    <property type="protein sequence ID" value="MBC9813825.1"/>
    <property type="molecule type" value="Genomic_DNA"/>
</dbReference>
<dbReference type="InterPro" id="IPR050563">
    <property type="entry name" value="4-hydroxybenzoyl-CoA_TE"/>
</dbReference>
<dbReference type="GO" id="GO:0047617">
    <property type="term" value="F:fatty acyl-CoA hydrolase activity"/>
    <property type="evidence" value="ECO:0007669"/>
    <property type="project" value="TreeGrafter"/>
</dbReference>
<protein>
    <submittedName>
        <fullName evidence="1">Acyl-CoA thioesterase</fullName>
    </submittedName>
</protein>